<proteinExistence type="predicted"/>
<accession>A0ABT7QM93</accession>
<reference evidence="1" key="1">
    <citation type="submission" date="2022-08" db="EMBL/GenBank/DDBJ databases">
        <authorList>
            <person name="Dzunkova M."/>
            <person name="La Clair J."/>
            <person name="Tyml T."/>
            <person name="Doud D."/>
            <person name="Schulz F."/>
            <person name="Piquer S."/>
            <person name="Porcel Sanchis D."/>
            <person name="Osborn A."/>
            <person name="Robinson D."/>
            <person name="Louie K.B."/>
            <person name="Bowen B.P."/>
            <person name="Bowers R."/>
            <person name="Lee J."/>
            <person name="Arnau Llombart V."/>
            <person name="Diaz Villanueva W."/>
            <person name="Gosliner T."/>
            <person name="Northen T."/>
            <person name="Cheng J.-F."/>
            <person name="Burkart M.D."/>
            <person name="Woyke T."/>
        </authorList>
    </citation>
    <scope>NUCLEOTIDE SEQUENCE</scope>
    <source>
        <strain evidence="1">Df01</strain>
    </source>
</reference>
<comment type="caution">
    <text evidence="1">The sequence shown here is derived from an EMBL/GenBank/DDBJ whole genome shotgun (WGS) entry which is preliminary data.</text>
</comment>
<gene>
    <name evidence="1" type="ORF">NQX30_05585</name>
</gene>
<keyword evidence="2" id="KW-1185">Reference proteome</keyword>
<evidence type="ECO:0000313" key="1">
    <source>
        <dbReference type="EMBL" id="MDM5147838.1"/>
    </source>
</evidence>
<dbReference type="Proteomes" id="UP001168167">
    <property type="component" value="Unassembled WGS sequence"/>
</dbReference>
<evidence type="ECO:0000313" key="2">
    <source>
        <dbReference type="Proteomes" id="UP001168167"/>
    </source>
</evidence>
<name>A0ABT7QM93_9GAMM</name>
<protein>
    <submittedName>
        <fullName evidence="1">Uncharacterized protein</fullName>
    </submittedName>
</protein>
<reference evidence="1" key="2">
    <citation type="journal article" date="2023" name="Microbiome">
        <title>Synthase-selected sorting approach identifies a beta-lactone synthase in a nudibranch symbiotic bacterium.</title>
        <authorList>
            <person name="Dzunkova M."/>
            <person name="La Clair J.J."/>
            <person name="Tyml T."/>
            <person name="Doud D."/>
            <person name="Schulz F."/>
            <person name="Piquer-Esteban S."/>
            <person name="Porcel Sanchis D."/>
            <person name="Osborn A."/>
            <person name="Robinson D."/>
            <person name="Louie K.B."/>
            <person name="Bowen B.P."/>
            <person name="Bowers R.M."/>
            <person name="Lee J."/>
            <person name="Arnau V."/>
            <person name="Diaz-Villanueva W."/>
            <person name="Stepanauskas R."/>
            <person name="Gosliner T."/>
            <person name="Date S.V."/>
            <person name="Northen T.R."/>
            <person name="Cheng J.F."/>
            <person name="Burkart M.D."/>
            <person name="Woyke T."/>
        </authorList>
    </citation>
    <scope>NUCLEOTIDE SEQUENCE</scope>
    <source>
        <strain evidence="1">Df01</strain>
    </source>
</reference>
<dbReference type="EMBL" id="JANQAO010000003">
    <property type="protein sequence ID" value="MDM5147838.1"/>
    <property type="molecule type" value="Genomic_DNA"/>
</dbReference>
<sequence>MDIVLPTAALRYLRARGVSINSGEFKRRYGQLRDVAFTVAQVSKISTLTKLNDSLIDAAAKGQGFNEWRAGIQVQVAASKIPAIIKKPPTNIKDKKYQWAEYMDTHSWAGCDGT</sequence>
<organism evidence="1 2">
    <name type="scientific">Candidatus Doriopsillibacter californiensis</name>
    <dbReference type="NCBI Taxonomy" id="2970740"/>
    <lineage>
        <taxon>Bacteria</taxon>
        <taxon>Pseudomonadati</taxon>
        <taxon>Pseudomonadota</taxon>
        <taxon>Gammaproteobacteria</taxon>
        <taxon>Candidatus Tethybacterales</taxon>
        <taxon>Candidatus Persebacteraceae</taxon>
        <taxon>Candidatus Doriopsillibacter</taxon>
    </lineage>
</organism>